<dbReference type="EMBL" id="DF236995">
    <property type="protein sequence ID" value="GAQ80098.1"/>
    <property type="molecule type" value="Genomic_DNA"/>
</dbReference>
<dbReference type="PROSITE" id="PS00028">
    <property type="entry name" value="ZINC_FINGER_C2H2_1"/>
    <property type="match status" value="1"/>
</dbReference>
<feature type="region of interest" description="Disordered" evidence="2">
    <location>
        <begin position="228"/>
        <end position="251"/>
    </location>
</feature>
<dbReference type="InterPro" id="IPR013087">
    <property type="entry name" value="Znf_C2H2_type"/>
</dbReference>
<reference evidence="4 5" key="1">
    <citation type="journal article" date="2014" name="Nat. Commun.">
        <title>Klebsormidium flaccidum genome reveals primary factors for plant terrestrial adaptation.</title>
        <authorList>
            <person name="Hori K."/>
            <person name="Maruyama F."/>
            <person name="Fujisawa T."/>
            <person name="Togashi T."/>
            <person name="Yamamoto N."/>
            <person name="Seo M."/>
            <person name="Sato S."/>
            <person name="Yamada T."/>
            <person name="Mori H."/>
            <person name="Tajima N."/>
            <person name="Moriyama T."/>
            <person name="Ikeuchi M."/>
            <person name="Watanabe M."/>
            <person name="Wada H."/>
            <person name="Kobayashi K."/>
            <person name="Saito M."/>
            <person name="Masuda T."/>
            <person name="Sasaki-Sekimoto Y."/>
            <person name="Mashiguchi K."/>
            <person name="Awai K."/>
            <person name="Shimojima M."/>
            <person name="Masuda S."/>
            <person name="Iwai M."/>
            <person name="Nobusawa T."/>
            <person name="Narise T."/>
            <person name="Kondo S."/>
            <person name="Saito H."/>
            <person name="Sato R."/>
            <person name="Murakawa M."/>
            <person name="Ihara Y."/>
            <person name="Oshima-Yamada Y."/>
            <person name="Ohtaka K."/>
            <person name="Satoh M."/>
            <person name="Sonobe K."/>
            <person name="Ishii M."/>
            <person name="Ohtani R."/>
            <person name="Kanamori-Sato M."/>
            <person name="Honoki R."/>
            <person name="Miyazaki D."/>
            <person name="Mochizuki H."/>
            <person name="Umetsu J."/>
            <person name="Higashi K."/>
            <person name="Shibata D."/>
            <person name="Kamiya Y."/>
            <person name="Sato N."/>
            <person name="Nakamura Y."/>
            <person name="Tabata S."/>
            <person name="Ida S."/>
            <person name="Kurokawa K."/>
            <person name="Ohta H."/>
        </authorList>
    </citation>
    <scope>NUCLEOTIDE SEQUENCE [LARGE SCALE GENOMIC DNA]</scope>
    <source>
        <strain evidence="4 5">NIES-2285</strain>
    </source>
</reference>
<proteinExistence type="predicted"/>
<dbReference type="AlphaFoldDB" id="A0A1Y1HW82"/>
<keyword evidence="5" id="KW-1185">Reference proteome</keyword>
<dbReference type="Proteomes" id="UP000054558">
    <property type="component" value="Unassembled WGS sequence"/>
</dbReference>
<evidence type="ECO:0000313" key="5">
    <source>
        <dbReference type="Proteomes" id="UP000054558"/>
    </source>
</evidence>
<feature type="region of interest" description="Disordered" evidence="2">
    <location>
        <begin position="271"/>
        <end position="357"/>
    </location>
</feature>
<organism evidence="4 5">
    <name type="scientific">Klebsormidium nitens</name>
    <name type="common">Green alga</name>
    <name type="synonym">Ulothrix nitens</name>
    <dbReference type="NCBI Taxonomy" id="105231"/>
    <lineage>
        <taxon>Eukaryota</taxon>
        <taxon>Viridiplantae</taxon>
        <taxon>Streptophyta</taxon>
        <taxon>Klebsormidiophyceae</taxon>
        <taxon>Klebsormidiales</taxon>
        <taxon>Klebsormidiaceae</taxon>
        <taxon>Klebsormidium</taxon>
    </lineage>
</organism>
<keyword evidence="1" id="KW-0863">Zinc-finger</keyword>
<evidence type="ECO:0000313" key="4">
    <source>
        <dbReference type="EMBL" id="GAQ80098.1"/>
    </source>
</evidence>
<accession>A0A1Y1HW82</accession>
<feature type="domain" description="C2H2-type" evidence="3">
    <location>
        <begin position="250"/>
        <end position="278"/>
    </location>
</feature>
<evidence type="ECO:0000256" key="1">
    <source>
        <dbReference type="PROSITE-ProRule" id="PRU00042"/>
    </source>
</evidence>
<name>A0A1Y1HW82_KLENI</name>
<keyword evidence="1" id="KW-0479">Metal-binding</keyword>
<evidence type="ECO:0000259" key="3">
    <source>
        <dbReference type="PROSITE" id="PS50157"/>
    </source>
</evidence>
<gene>
    <name evidence="4" type="ORF">KFL_000460085</name>
</gene>
<protein>
    <recommendedName>
        <fullName evidence="3">C2H2-type domain-containing protein</fullName>
    </recommendedName>
</protein>
<keyword evidence="1" id="KW-0862">Zinc</keyword>
<evidence type="ECO:0000256" key="2">
    <source>
        <dbReference type="SAM" id="MobiDB-lite"/>
    </source>
</evidence>
<sequence>MASPSTEVKETLDRAERLQAFLASLNSIDKTRRKDDLLRDMAGYEANLLQFLKLLQATYKRKGAAKAFCGILCKLLASWARAEMRHDLDEEELTAAMFVGWRKMGYYPIVPEALINALEPGFRITFLTAANVLFGRLQTFLHLADSTRPAATSSGLKLTKVLTAMLAVQVYLHNKDTSEPLCAELRDVEIVDDLSRFNLPEGWEDTLTHAANDEHAGKVSAGIDRMAAGAGAKRKRHSVSGPSGTGKPVYRCERCDRGLASANSLEAHRRWHCHGTKPQKEARTSVVPSGDSGSGQAESERKTNTDVFSRQEANNEEADQDPPSDPLENGSGSGGRAENGPNSGGRPKSQGDDSGADATVRFLASAYRGKMDKQLKAAARMLAKETH</sequence>
<dbReference type="GO" id="GO:0008270">
    <property type="term" value="F:zinc ion binding"/>
    <property type="evidence" value="ECO:0007669"/>
    <property type="project" value="UniProtKB-KW"/>
</dbReference>
<dbReference type="PROSITE" id="PS50157">
    <property type="entry name" value="ZINC_FINGER_C2H2_2"/>
    <property type="match status" value="1"/>
</dbReference>